<dbReference type="InterPro" id="IPR006710">
    <property type="entry name" value="Glyco_hydro_43"/>
</dbReference>
<dbReference type="RefSeq" id="WP_185128914.1">
    <property type="nucleotide sequence ID" value="NZ_JACJVO010000010.1"/>
</dbReference>
<feature type="active site" description="Proton donor" evidence="4">
    <location>
        <position position="174"/>
    </location>
</feature>
<dbReference type="PANTHER" id="PTHR42812:SF12">
    <property type="entry name" value="BETA-XYLOSIDASE-RELATED"/>
    <property type="match status" value="1"/>
</dbReference>
<evidence type="ECO:0000256" key="6">
    <source>
        <dbReference type="RuleBase" id="RU361187"/>
    </source>
</evidence>
<dbReference type="Pfam" id="PF04616">
    <property type="entry name" value="Glyco_hydro_43"/>
    <property type="match status" value="1"/>
</dbReference>
<keyword evidence="3 6" id="KW-0326">Glycosidase</keyword>
<dbReference type="InterPro" id="IPR023296">
    <property type="entry name" value="Glyco_hydro_beta-prop_sf"/>
</dbReference>
<feature type="site" description="Important for catalytic activity, responsible for pKa modulation of the active site Glu and correct orientation of both the proton donor and substrate" evidence="5">
    <location>
        <position position="120"/>
    </location>
</feature>
<dbReference type="Gene3D" id="2.60.120.200">
    <property type="match status" value="1"/>
</dbReference>
<dbReference type="SUPFAM" id="SSF49899">
    <property type="entry name" value="Concanavalin A-like lectins/glucanases"/>
    <property type="match status" value="1"/>
</dbReference>
<sequence length="504" mass="55573">MPYTNPIIPGFHPDPSICRVGEDYYLVTSSFEYFPGVPIFHSKDLVNWRQIGHCLNTEEQLPLAHAGSSGGIYAPTIRYHDGWFYMATTNVSGVGNFYVRSNQPAGPWSDPIPVAQQGIDPSLLFDEDGRVYFQSTCSGHEGEGIYQCEIDISTGSLLTESRLIWRGTGGAYPEAPHLYKINGLYYLMIAEGGTEYGHMVTIARSGDPYGPYDPCPHNPILSHRSLKSSIHATGHADLVQAHDGSWWAVFLGIRPVSYPMKHHLGRETFLAPVSWSDDGWPMIGHGGRVESVMDSPPFAEVRWPLKADRDDFDDPTLGLDWTFLRNPAPGSWSLSERPGHLVLRGTKTSLDDAGAPAFVGRRLAHFSCSMAAALDFEPAEEGEEAGLTVFMNERHHYDLAVRFREGRKAIVFRRTVGSLRTESAQECAPGPVVLQIEARPDTLVFTVRQDSAPDLEAGSGETHLLSTEVAGGFTGVFAAMYAVSETGERTPACFDWFDYVPNRA</sequence>
<reference evidence="8 9" key="1">
    <citation type="submission" date="2020-08" db="EMBL/GenBank/DDBJ databases">
        <title>Cohnella phylogeny.</title>
        <authorList>
            <person name="Dunlap C."/>
        </authorList>
    </citation>
    <scope>NUCLEOTIDE SEQUENCE [LARGE SCALE GENOMIC DNA]</scope>
    <source>
        <strain evidence="8 9">CBP 2801</strain>
    </source>
</reference>
<protein>
    <submittedName>
        <fullName evidence="8">Glycoside hydrolase family 43 protein</fullName>
    </submittedName>
</protein>
<dbReference type="Gene3D" id="2.115.10.20">
    <property type="entry name" value="Glycosyl hydrolase domain, family 43"/>
    <property type="match status" value="1"/>
</dbReference>
<accession>A0A7X0SJR5</accession>
<comment type="similarity">
    <text evidence="1 6">Belongs to the glycosyl hydrolase 43 family.</text>
</comment>
<dbReference type="Pfam" id="PF17851">
    <property type="entry name" value="GH43_C2"/>
    <property type="match status" value="1"/>
</dbReference>
<gene>
    <name evidence="8" type="ORF">H7C18_10000</name>
</gene>
<proteinExistence type="inferred from homology"/>
<dbReference type="SUPFAM" id="SSF75005">
    <property type="entry name" value="Arabinanase/levansucrase/invertase"/>
    <property type="match status" value="1"/>
</dbReference>
<dbReference type="Proteomes" id="UP000564644">
    <property type="component" value="Unassembled WGS sequence"/>
</dbReference>
<comment type="caution">
    <text evidence="8">The sequence shown here is derived from an EMBL/GenBank/DDBJ whole genome shotgun (WGS) entry which is preliminary data.</text>
</comment>
<keyword evidence="2 6" id="KW-0378">Hydrolase</keyword>
<keyword evidence="9" id="KW-1185">Reference proteome</keyword>
<evidence type="ECO:0000256" key="4">
    <source>
        <dbReference type="PIRSR" id="PIRSR606710-1"/>
    </source>
</evidence>
<dbReference type="InterPro" id="IPR013320">
    <property type="entry name" value="ConA-like_dom_sf"/>
</dbReference>
<feature type="active site" description="Proton acceptor" evidence="4">
    <location>
        <position position="14"/>
    </location>
</feature>
<dbReference type="CDD" id="cd18617">
    <property type="entry name" value="GH43_XynB-like"/>
    <property type="match status" value="1"/>
</dbReference>
<evidence type="ECO:0000256" key="1">
    <source>
        <dbReference type="ARBA" id="ARBA00009865"/>
    </source>
</evidence>
<dbReference type="PANTHER" id="PTHR42812">
    <property type="entry name" value="BETA-XYLOSIDASE"/>
    <property type="match status" value="1"/>
</dbReference>
<dbReference type="InterPro" id="IPR041542">
    <property type="entry name" value="GH43_C2"/>
</dbReference>
<evidence type="ECO:0000256" key="3">
    <source>
        <dbReference type="ARBA" id="ARBA00023295"/>
    </source>
</evidence>
<evidence type="ECO:0000259" key="7">
    <source>
        <dbReference type="Pfam" id="PF17851"/>
    </source>
</evidence>
<evidence type="ECO:0000313" key="8">
    <source>
        <dbReference type="EMBL" id="MBB6731239.1"/>
    </source>
</evidence>
<organism evidence="8 9">
    <name type="scientific">Cohnella zeiphila</name>
    <dbReference type="NCBI Taxonomy" id="2761120"/>
    <lineage>
        <taxon>Bacteria</taxon>
        <taxon>Bacillati</taxon>
        <taxon>Bacillota</taxon>
        <taxon>Bacilli</taxon>
        <taxon>Bacillales</taxon>
        <taxon>Paenibacillaceae</taxon>
        <taxon>Cohnella</taxon>
    </lineage>
</organism>
<name>A0A7X0SJR5_9BACL</name>
<dbReference type="EMBL" id="JACJVO010000010">
    <property type="protein sequence ID" value="MBB6731239.1"/>
    <property type="molecule type" value="Genomic_DNA"/>
</dbReference>
<dbReference type="GO" id="GO:0005975">
    <property type="term" value="P:carbohydrate metabolic process"/>
    <property type="evidence" value="ECO:0007669"/>
    <property type="project" value="InterPro"/>
</dbReference>
<dbReference type="GO" id="GO:0004553">
    <property type="term" value="F:hydrolase activity, hydrolyzing O-glycosyl compounds"/>
    <property type="evidence" value="ECO:0007669"/>
    <property type="project" value="InterPro"/>
</dbReference>
<dbReference type="AlphaFoldDB" id="A0A7X0SJR5"/>
<evidence type="ECO:0000313" key="9">
    <source>
        <dbReference type="Proteomes" id="UP000564644"/>
    </source>
</evidence>
<feature type="domain" description="Beta-xylosidase C-terminal Concanavalin A-like" evidence="7">
    <location>
        <begin position="309"/>
        <end position="499"/>
    </location>
</feature>
<evidence type="ECO:0000256" key="5">
    <source>
        <dbReference type="PIRSR" id="PIRSR606710-2"/>
    </source>
</evidence>
<evidence type="ECO:0000256" key="2">
    <source>
        <dbReference type="ARBA" id="ARBA00022801"/>
    </source>
</evidence>
<dbReference type="InterPro" id="IPR051795">
    <property type="entry name" value="Glycosyl_Hydrlase_43"/>
</dbReference>